<dbReference type="EMBL" id="KB536686">
    <property type="protein sequence ID" value="EMP33213.1"/>
    <property type="molecule type" value="Genomic_DNA"/>
</dbReference>
<gene>
    <name evidence="1" type="ORF">UY3_09642</name>
</gene>
<sequence length="77" mass="8350">MEISLICDIKTRPAFTGVNVFYGRGNALPLTQLPPLIGGGLIMPTGALSLIGIERLHEDRTVSQLHRYSCAAVRSLE</sequence>
<evidence type="ECO:0000313" key="1">
    <source>
        <dbReference type="EMBL" id="EMP33213.1"/>
    </source>
</evidence>
<dbReference type="Proteomes" id="UP000031443">
    <property type="component" value="Unassembled WGS sequence"/>
</dbReference>
<dbReference type="AlphaFoldDB" id="M7BMG9"/>
<reference evidence="2" key="1">
    <citation type="journal article" date="2013" name="Nat. Genet.">
        <title>The draft genomes of soft-shell turtle and green sea turtle yield insights into the development and evolution of the turtle-specific body plan.</title>
        <authorList>
            <person name="Wang Z."/>
            <person name="Pascual-Anaya J."/>
            <person name="Zadissa A."/>
            <person name="Li W."/>
            <person name="Niimura Y."/>
            <person name="Huang Z."/>
            <person name="Li C."/>
            <person name="White S."/>
            <person name="Xiong Z."/>
            <person name="Fang D."/>
            <person name="Wang B."/>
            <person name="Ming Y."/>
            <person name="Chen Y."/>
            <person name="Zheng Y."/>
            <person name="Kuraku S."/>
            <person name="Pignatelli M."/>
            <person name="Herrero J."/>
            <person name="Beal K."/>
            <person name="Nozawa M."/>
            <person name="Li Q."/>
            <person name="Wang J."/>
            <person name="Zhang H."/>
            <person name="Yu L."/>
            <person name="Shigenobu S."/>
            <person name="Wang J."/>
            <person name="Liu J."/>
            <person name="Flicek P."/>
            <person name="Searle S."/>
            <person name="Wang J."/>
            <person name="Kuratani S."/>
            <person name="Yin Y."/>
            <person name="Aken B."/>
            <person name="Zhang G."/>
            <person name="Irie N."/>
        </authorList>
    </citation>
    <scope>NUCLEOTIDE SEQUENCE [LARGE SCALE GENOMIC DNA]</scope>
</reference>
<organism evidence="1 2">
    <name type="scientific">Chelonia mydas</name>
    <name type="common">Green sea-turtle</name>
    <name type="synonym">Chelonia agassizi</name>
    <dbReference type="NCBI Taxonomy" id="8469"/>
    <lineage>
        <taxon>Eukaryota</taxon>
        <taxon>Metazoa</taxon>
        <taxon>Chordata</taxon>
        <taxon>Craniata</taxon>
        <taxon>Vertebrata</taxon>
        <taxon>Euteleostomi</taxon>
        <taxon>Archelosauria</taxon>
        <taxon>Testudinata</taxon>
        <taxon>Testudines</taxon>
        <taxon>Cryptodira</taxon>
        <taxon>Durocryptodira</taxon>
        <taxon>Americhelydia</taxon>
        <taxon>Chelonioidea</taxon>
        <taxon>Cheloniidae</taxon>
        <taxon>Chelonia</taxon>
    </lineage>
</organism>
<keyword evidence="2" id="KW-1185">Reference proteome</keyword>
<name>M7BMG9_CHEMY</name>
<proteinExistence type="predicted"/>
<accession>M7BMG9</accession>
<evidence type="ECO:0000313" key="2">
    <source>
        <dbReference type="Proteomes" id="UP000031443"/>
    </source>
</evidence>
<protein>
    <submittedName>
        <fullName evidence="1">Uncharacterized protein</fullName>
    </submittedName>
</protein>